<feature type="repeat" description="PPR" evidence="5">
    <location>
        <begin position="503"/>
        <end position="537"/>
    </location>
</feature>
<organism evidence="7 8">
    <name type="scientific">Tribonema minus</name>
    <dbReference type="NCBI Taxonomy" id="303371"/>
    <lineage>
        <taxon>Eukaryota</taxon>
        <taxon>Sar</taxon>
        <taxon>Stramenopiles</taxon>
        <taxon>Ochrophyta</taxon>
        <taxon>PX clade</taxon>
        <taxon>Xanthophyceae</taxon>
        <taxon>Tribonematales</taxon>
        <taxon>Tribonemataceae</taxon>
        <taxon>Tribonema</taxon>
    </lineage>
</organism>
<dbReference type="OrthoDB" id="185373at2759"/>
<feature type="repeat" description="PPR" evidence="5">
    <location>
        <begin position="308"/>
        <end position="342"/>
    </location>
</feature>
<reference evidence="7" key="1">
    <citation type="submission" date="2021-02" db="EMBL/GenBank/DDBJ databases">
        <title>First Annotated Genome of the Yellow-green Alga Tribonema minus.</title>
        <authorList>
            <person name="Mahan K.M."/>
        </authorList>
    </citation>
    <scope>NUCLEOTIDE SEQUENCE</scope>
    <source>
        <strain evidence="7">UTEX B ZZ1240</strain>
    </source>
</reference>
<dbReference type="InterPro" id="IPR014756">
    <property type="entry name" value="Ig_E-set"/>
</dbReference>
<feature type="repeat" description="PPR" evidence="5">
    <location>
        <begin position="687"/>
        <end position="721"/>
    </location>
</feature>
<feature type="repeat" description="PPR" evidence="5">
    <location>
        <begin position="468"/>
        <end position="502"/>
    </location>
</feature>
<dbReference type="InterPro" id="IPR002885">
    <property type="entry name" value="PPR_rpt"/>
</dbReference>
<dbReference type="Pfam" id="PF13041">
    <property type="entry name" value="PPR_2"/>
    <property type="match status" value="1"/>
</dbReference>
<evidence type="ECO:0000313" key="8">
    <source>
        <dbReference type="Proteomes" id="UP000664859"/>
    </source>
</evidence>
<proteinExistence type="inferred from homology"/>
<keyword evidence="3" id="KW-0963">Cytoplasm</keyword>
<dbReference type="NCBIfam" id="TIGR00756">
    <property type="entry name" value="PPR"/>
    <property type="match status" value="4"/>
</dbReference>
<feature type="repeat" description="PPR" evidence="5">
    <location>
        <begin position="875"/>
        <end position="909"/>
    </location>
</feature>
<dbReference type="GO" id="GO:0005737">
    <property type="term" value="C:cytoplasm"/>
    <property type="evidence" value="ECO:0007669"/>
    <property type="project" value="UniProtKB-SubCell"/>
</dbReference>
<protein>
    <submittedName>
        <fullName evidence="7">Uncharacterized protein</fullName>
    </submittedName>
</protein>
<dbReference type="PANTHER" id="PTHR47447:SF17">
    <property type="entry name" value="OS12G0638900 PROTEIN"/>
    <property type="match status" value="1"/>
</dbReference>
<evidence type="ECO:0000313" key="7">
    <source>
        <dbReference type="EMBL" id="KAG5179546.1"/>
    </source>
</evidence>
<dbReference type="EMBL" id="JAFCMP010000457">
    <property type="protein sequence ID" value="KAG5179546.1"/>
    <property type="molecule type" value="Genomic_DNA"/>
</dbReference>
<dbReference type="Gene3D" id="2.70.50.30">
    <property type="entry name" value="Coagulation Factor XIII, subunit A, domain 1"/>
    <property type="match status" value="1"/>
</dbReference>
<dbReference type="PANTHER" id="PTHR47447">
    <property type="entry name" value="OS03G0856100 PROTEIN"/>
    <property type="match status" value="1"/>
</dbReference>
<comment type="similarity">
    <text evidence="2">Belongs to the Rho GDI family.</text>
</comment>
<dbReference type="Proteomes" id="UP000664859">
    <property type="component" value="Unassembled WGS sequence"/>
</dbReference>
<evidence type="ECO:0000256" key="5">
    <source>
        <dbReference type="PROSITE-ProRule" id="PRU00708"/>
    </source>
</evidence>
<keyword evidence="4" id="KW-0677">Repeat</keyword>
<feature type="compositionally biased region" description="Polar residues" evidence="6">
    <location>
        <begin position="178"/>
        <end position="190"/>
    </location>
</feature>
<dbReference type="Pfam" id="PF01535">
    <property type="entry name" value="PPR"/>
    <property type="match status" value="2"/>
</dbReference>
<sequence length="1350" mass="137512">MTGGRSSSNGLVGGTGILTVVGHVISFSDGRPAEVLGSEEAYLHHKTTCVPKVLGGTKQQETLLLRVGRGGVKGLKLIKRVFKGVLGPFEETLEVGDFKEGVHECPLPASDVPNTLLSRGRYRCEVSICDASGALLWKLASAFQIVKPPGDGSSSSGDKGGLGSRKSRDSAGGLDHAASQQRVVKTQSQRKPGRTAAAAADGEHSQFEDSVRAMKLFGRQGKWPSVLAELDALHGRVRSGALPPLPVSVYNTAISATSKSGRSNEALALLGTMAKNGAAPDVVSYRGKKLELALSLLDEMDRSNVEPNIVTFNTILTGCGVKGDWRLALTLLRQLEQRGLQPDALSYAMAVRACVREAQADLAAQLLDEMQLKYALRPGRAAYQFALAALKASGEWQRCLQLLADMRAAGTAPDATCYKHAAAAMARAGQLAELELVLRAMEAAAAAAGVGGDGGASAAAAAAAAAEHAVAYNAAIAAHGRAGDWRGALAMMERMRQAGAAPDAFSYTSAIAACVRAGETARAMAMLRSMLEHGPPPSVITFNAALRGCCGGSTSTSSSGESGGGGADWRVALELLDEARRRGLRPDRGTYLQSMRACMAAAAATAAAPRAAPPHRVADAAAEGSAKCVQEAPAAAALRLHVEMQAQGITPDGRTMATALAAAALAGDGATAVGLLRRMTRDGCEVGASAYSSAITACGRAGLHREALDLLGEARALGLPLDRRAATSALAACAAAGRAHDALALVRRMRAHAAGATPDAVALSVAAGACTAAQRRDGALLLLRWAREDGVALAPQLALALLRCLAAAPPDAAADALAARCADAAPALVDAVLGQRPASGAAAATQAAAVLGRAGRWAEAVALLARLEAAGAAADAQAYAAVISACGAAGRREEALGVWRDMRARGVAPDAAAFSAVAALHAAAGDWRAASELAREAAAAGSDGRGARVWNAALAACARAGEADGALALLAESGTTADAMSHVLAARALRRRGDAQRALATLERAPAPLVAECVDLRIALLGQLVRTTEALDTLNALKSGQYAFPPGAASYAAAIAAVGGTGDWRLCGALAAEARQAGLAPLPRRAYDALLEVYENGARWREALAVLGDMEADGVLVDAAAVVHAARACMAAAQWQQAADVAQRHLLSGGGGGGGDGGAAAPEHHARILGLALKACASGGLGAQALHLLQHCTPPAAAAARQHYALAAAAHARGNASAAPVLELMRQRGVAQGMDTVAALARAHCEAAQWRRATALLASARDAGLVRPVASGDADYARHLSQFLESLTRAAAAVGSRRAVLAVVACVRESYGGGAPPPAPLVRRIVAALEEVDAHDDATAFAAQFQTSDI</sequence>
<dbReference type="PROSITE" id="PS51375">
    <property type="entry name" value="PPR"/>
    <property type="match status" value="6"/>
</dbReference>
<feature type="region of interest" description="Disordered" evidence="6">
    <location>
        <begin position="148"/>
        <end position="204"/>
    </location>
</feature>
<gene>
    <name evidence="7" type="ORF">JKP88DRAFT_349909</name>
</gene>
<evidence type="ECO:0000256" key="4">
    <source>
        <dbReference type="ARBA" id="ARBA00022737"/>
    </source>
</evidence>
<evidence type="ECO:0000256" key="1">
    <source>
        <dbReference type="ARBA" id="ARBA00004496"/>
    </source>
</evidence>
<name>A0A836CCZ5_9STRA</name>
<evidence type="ECO:0000256" key="2">
    <source>
        <dbReference type="ARBA" id="ARBA00009758"/>
    </source>
</evidence>
<dbReference type="Pfam" id="PF13812">
    <property type="entry name" value="PPR_3"/>
    <property type="match status" value="2"/>
</dbReference>
<dbReference type="SUPFAM" id="SSF81296">
    <property type="entry name" value="E set domains"/>
    <property type="match status" value="1"/>
</dbReference>
<comment type="subcellular location">
    <subcellularLocation>
        <location evidence="1">Cytoplasm</location>
    </subcellularLocation>
</comment>
<dbReference type="Gene3D" id="1.25.40.10">
    <property type="entry name" value="Tetratricopeptide repeat domain"/>
    <property type="match status" value="6"/>
</dbReference>
<comment type="caution">
    <text evidence="7">The sequence shown here is derived from an EMBL/GenBank/DDBJ whole genome shotgun (WGS) entry which is preliminary data.</text>
</comment>
<dbReference type="InterPro" id="IPR011990">
    <property type="entry name" value="TPR-like_helical_dom_sf"/>
</dbReference>
<evidence type="ECO:0000256" key="3">
    <source>
        <dbReference type="ARBA" id="ARBA00022490"/>
    </source>
</evidence>
<evidence type="ECO:0000256" key="6">
    <source>
        <dbReference type="SAM" id="MobiDB-lite"/>
    </source>
</evidence>
<keyword evidence="8" id="KW-1185">Reference proteome</keyword>
<accession>A0A836CCZ5</accession>
<feature type="repeat" description="PPR" evidence="5">
    <location>
        <begin position="246"/>
        <end position="280"/>
    </location>
</feature>
<dbReference type="InterPro" id="IPR024792">
    <property type="entry name" value="RhoGDI_dom_sf"/>
</dbReference>